<keyword evidence="2" id="KW-1185">Reference proteome</keyword>
<evidence type="ECO:0000313" key="2">
    <source>
        <dbReference type="Proteomes" id="UP001163603"/>
    </source>
</evidence>
<sequence length="96" mass="10432">MNNSMSFLMMILTLGCGVAMAVEYKVGDEPGWTRKVPVDYYQWVSGKIFYVGDALEDLKNEKDNEESHAPSESPNAPGPSGGLPPYSDAPTYSPSP</sequence>
<accession>A0ACC0ZHK1</accession>
<reference evidence="2" key="1">
    <citation type="journal article" date="2023" name="G3 (Bethesda)">
        <title>Genome assembly and association tests identify interacting loci associated with vigor, precocity, and sex in interspecific pistachio rootstocks.</title>
        <authorList>
            <person name="Palmer W."/>
            <person name="Jacygrad E."/>
            <person name="Sagayaradj S."/>
            <person name="Cavanaugh K."/>
            <person name="Han R."/>
            <person name="Bertier L."/>
            <person name="Beede B."/>
            <person name="Kafkas S."/>
            <person name="Golino D."/>
            <person name="Preece J."/>
            <person name="Michelmore R."/>
        </authorList>
    </citation>
    <scope>NUCLEOTIDE SEQUENCE [LARGE SCALE GENOMIC DNA]</scope>
</reference>
<protein>
    <submittedName>
        <fullName evidence="1">Uncharacterized protein</fullName>
    </submittedName>
</protein>
<evidence type="ECO:0000313" key="1">
    <source>
        <dbReference type="EMBL" id="KAJ0052268.1"/>
    </source>
</evidence>
<organism evidence="1 2">
    <name type="scientific">Pistacia integerrima</name>
    <dbReference type="NCBI Taxonomy" id="434235"/>
    <lineage>
        <taxon>Eukaryota</taxon>
        <taxon>Viridiplantae</taxon>
        <taxon>Streptophyta</taxon>
        <taxon>Embryophyta</taxon>
        <taxon>Tracheophyta</taxon>
        <taxon>Spermatophyta</taxon>
        <taxon>Magnoliopsida</taxon>
        <taxon>eudicotyledons</taxon>
        <taxon>Gunneridae</taxon>
        <taxon>Pentapetalae</taxon>
        <taxon>rosids</taxon>
        <taxon>malvids</taxon>
        <taxon>Sapindales</taxon>
        <taxon>Anacardiaceae</taxon>
        <taxon>Pistacia</taxon>
    </lineage>
</organism>
<dbReference type="EMBL" id="CM047736">
    <property type="protein sequence ID" value="KAJ0052268.1"/>
    <property type="molecule type" value="Genomic_DNA"/>
</dbReference>
<name>A0ACC0ZHK1_9ROSI</name>
<proteinExistence type="predicted"/>
<comment type="caution">
    <text evidence="1">The sequence shown here is derived from an EMBL/GenBank/DDBJ whole genome shotgun (WGS) entry which is preliminary data.</text>
</comment>
<gene>
    <name evidence="1" type="ORF">Pint_03324</name>
</gene>
<dbReference type="Proteomes" id="UP001163603">
    <property type="component" value="Chromosome 1"/>
</dbReference>